<gene>
    <name evidence="1" type="primary">ttrR</name>
    <name evidence="1" type="ORF">MgSA37_03059</name>
</gene>
<dbReference type="KEGG" id="mgot:MgSA37_03059"/>
<dbReference type="PANTHER" id="PTHR44591:SF3">
    <property type="entry name" value="RESPONSE REGULATORY DOMAIN-CONTAINING PROTEIN"/>
    <property type="match status" value="1"/>
</dbReference>
<dbReference type="PANTHER" id="PTHR44591">
    <property type="entry name" value="STRESS RESPONSE REGULATOR PROTEIN 1"/>
    <property type="match status" value="1"/>
</dbReference>
<organism evidence="1 2">
    <name type="scientific">Mucilaginibacter gotjawali</name>
    <dbReference type="NCBI Taxonomy" id="1550579"/>
    <lineage>
        <taxon>Bacteria</taxon>
        <taxon>Pseudomonadati</taxon>
        <taxon>Bacteroidota</taxon>
        <taxon>Sphingobacteriia</taxon>
        <taxon>Sphingobacteriales</taxon>
        <taxon>Sphingobacteriaceae</taxon>
        <taxon>Mucilaginibacter</taxon>
    </lineage>
</organism>
<dbReference type="RefSeq" id="WP_096352994.1">
    <property type="nucleotide sequence ID" value="NZ_AP017313.1"/>
</dbReference>
<evidence type="ECO:0000313" key="1">
    <source>
        <dbReference type="EMBL" id="BAU54880.1"/>
    </source>
</evidence>
<accession>A0A110B352</accession>
<dbReference type="InterPro" id="IPR001789">
    <property type="entry name" value="Sig_transdc_resp-reg_receiver"/>
</dbReference>
<dbReference type="AlphaFoldDB" id="A0A110B352"/>
<dbReference type="OrthoDB" id="9763484at2"/>
<dbReference type="Gene3D" id="3.40.50.2300">
    <property type="match status" value="1"/>
</dbReference>
<dbReference type="EMBL" id="AP017313">
    <property type="protein sequence ID" value="BAU54880.1"/>
    <property type="molecule type" value="Genomic_DNA"/>
</dbReference>
<proteinExistence type="predicted"/>
<dbReference type="InterPro" id="IPR011006">
    <property type="entry name" value="CheY-like_superfamily"/>
</dbReference>
<sequence>MALVKSRLKIFLVDDDPFCRNMYLQHLENLGYKDITCFENGADCLAHLFLKPDVIFLDHSMGTLPGLTVLKKIKLFDPDIHVVFLSGSANIITAVKALKSGAIEYIVKGINEFENMTKVLSRIAEIKAS</sequence>
<dbReference type="InterPro" id="IPR050595">
    <property type="entry name" value="Bact_response_regulator"/>
</dbReference>
<dbReference type="Proteomes" id="UP000218263">
    <property type="component" value="Chromosome"/>
</dbReference>
<evidence type="ECO:0000313" key="2">
    <source>
        <dbReference type="Proteomes" id="UP000218263"/>
    </source>
</evidence>
<dbReference type="GO" id="GO:0000160">
    <property type="term" value="P:phosphorelay signal transduction system"/>
    <property type="evidence" value="ECO:0007669"/>
    <property type="project" value="InterPro"/>
</dbReference>
<keyword evidence="2" id="KW-1185">Reference proteome</keyword>
<dbReference type="SMART" id="SM00448">
    <property type="entry name" value="REC"/>
    <property type="match status" value="1"/>
</dbReference>
<protein>
    <submittedName>
        <fullName evidence="1">Tetrathionate response regulatory protein TtrR</fullName>
    </submittedName>
</protein>
<name>A0A110B352_9SPHI</name>
<dbReference type="CDD" id="cd00156">
    <property type="entry name" value="REC"/>
    <property type="match status" value="1"/>
</dbReference>
<dbReference type="PROSITE" id="PS50110">
    <property type="entry name" value="RESPONSE_REGULATORY"/>
    <property type="match status" value="1"/>
</dbReference>
<reference evidence="1 2" key="1">
    <citation type="submission" date="2015-12" db="EMBL/GenBank/DDBJ databases">
        <title>Genome sequence of Mucilaginibacter gotjawali.</title>
        <authorList>
            <person name="Lee J.S."/>
            <person name="Lee K.C."/>
            <person name="Kim K.K."/>
            <person name="Lee B.W."/>
        </authorList>
    </citation>
    <scope>NUCLEOTIDE SEQUENCE [LARGE SCALE GENOMIC DNA]</scope>
    <source>
        <strain evidence="1 2">SA3-7</strain>
    </source>
</reference>
<dbReference type="Pfam" id="PF00072">
    <property type="entry name" value="Response_reg"/>
    <property type="match status" value="1"/>
</dbReference>
<dbReference type="SUPFAM" id="SSF52172">
    <property type="entry name" value="CheY-like"/>
    <property type="match status" value="1"/>
</dbReference>